<keyword evidence="3" id="KW-0067">ATP-binding</keyword>
<organism evidence="7 8">
    <name type="scientific">SAR324 cluster bacterium</name>
    <dbReference type="NCBI Taxonomy" id="2024889"/>
    <lineage>
        <taxon>Bacteria</taxon>
        <taxon>Deltaproteobacteria</taxon>
        <taxon>SAR324 cluster</taxon>
    </lineage>
</organism>
<keyword evidence="5" id="KW-0030">Aminoacyl-tRNA synthetase</keyword>
<evidence type="ECO:0000256" key="1">
    <source>
        <dbReference type="ARBA" id="ARBA00022598"/>
    </source>
</evidence>
<dbReference type="PANTHER" id="PTHR42780">
    <property type="entry name" value="SOLEUCYL-TRNA SYNTHETASE"/>
    <property type="match status" value="1"/>
</dbReference>
<dbReference type="GO" id="GO:0006428">
    <property type="term" value="P:isoleucyl-tRNA aminoacylation"/>
    <property type="evidence" value="ECO:0007669"/>
    <property type="project" value="TreeGrafter"/>
</dbReference>
<dbReference type="SUPFAM" id="SSF47323">
    <property type="entry name" value="Anticodon-binding domain of a subclass of class I aminoacyl-tRNA synthetases"/>
    <property type="match status" value="1"/>
</dbReference>
<dbReference type="InterPro" id="IPR013155">
    <property type="entry name" value="M/V/L/I-tRNA-synth_anticd-bd"/>
</dbReference>
<dbReference type="PANTHER" id="PTHR42780:SF1">
    <property type="entry name" value="ISOLEUCINE--TRNA LIGASE, CYTOPLASMIC"/>
    <property type="match status" value="1"/>
</dbReference>
<dbReference type="EMBL" id="JAAZON010000677">
    <property type="protein sequence ID" value="NMC64451.1"/>
    <property type="molecule type" value="Genomic_DNA"/>
</dbReference>
<name>A0A7X9FV37_9DELT</name>
<gene>
    <name evidence="7" type="ORF">GYA55_14900</name>
</gene>
<evidence type="ECO:0000313" key="7">
    <source>
        <dbReference type="EMBL" id="NMC64451.1"/>
    </source>
</evidence>
<proteinExistence type="predicted"/>
<dbReference type="InterPro" id="IPR009080">
    <property type="entry name" value="tRNAsynth_Ia_anticodon-bd"/>
</dbReference>
<feature type="domain" description="Methionyl/Valyl/Leucyl/Isoleucyl-tRNA synthetase anticodon-binding" evidence="6">
    <location>
        <begin position="1"/>
        <end position="81"/>
    </location>
</feature>
<dbReference type="Gene3D" id="1.10.730.10">
    <property type="entry name" value="Isoleucyl-tRNA Synthetase, Domain 1"/>
    <property type="match status" value="1"/>
</dbReference>
<dbReference type="InterPro" id="IPR023586">
    <property type="entry name" value="Ile-tRNA-ligase_type2"/>
</dbReference>
<dbReference type="Pfam" id="PF08264">
    <property type="entry name" value="Anticodon_1"/>
    <property type="match status" value="1"/>
</dbReference>
<dbReference type="GO" id="GO:0005524">
    <property type="term" value="F:ATP binding"/>
    <property type="evidence" value="ECO:0007669"/>
    <property type="project" value="UniProtKB-KW"/>
</dbReference>
<feature type="non-terminal residue" evidence="7">
    <location>
        <position position="1"/>
    </location>
</feature>
<keyword evidence="1 7" id="KW-0436">Ligase</keyword>
<evidence type="ECO:0000256" key="4">
    <source>
        <dbReference type="ARBA" id="ARBA00022917"/>
    </source>
</evidence>
<dbReference type="GO" id="GO:0004822">
    <property type="term" value="F:isoleucine-tRNA ligase activity"/>
    <property type="evidence" value="ECO:0007669"/>
    <property type="project" value="InterPro"/>
</dbReference>
<protein>
    <submittedName>
        <fullName evidence="7">Class I tRNA ligase family protein</fullName>
    </submittedName>
</protein>
<dbReference type="AlphaFoldDB" id="A0A7X9FV37"/>
<accession>A0A7X9FV37</accession>
<evidence type="ECO:0000256" key="5">
    <source>
        <dbReference type="ARBA" id="ARBA00023146"/>
    </source>
</evidence>
<comment type="caution">
    <text evidence="7">The sequence shown here is derived from an EMBL/GenBank/DDBJ whole genome shotgun (WGS) entry which is preliminary data.</text>
</comment>
<reference evidence="7 8" key="1">
    <citation type="journal article" date="2020" name="Biotechnol. Biofuels">
        <title>New insights from the biogas microbiome by comprehensive genome-resolved metagenomics of nearly 1600 species originating from multiple anaerobic digesters.</title>
        <authorList>
            <person name="Campanaro S."/>
            <person name="Treu L."/>
            <person name="Rodriguez-R L.M."/>
            <person name="Kovalovszki A."/>
            <person name="Ziels R.M."/>
            <person name="Maus I."/>
            <person name="Zhu X."/>
            <person name="Kougias P.G."/>
            <person name="Basile A."/>
            <person name="Luo G."/>
            <person name="Schluter A."/>
            <person name="Konstantinidis K.T."/>
            <person name="Angelidaki I."/>
        </authorList>
    </citation>
    <scope>NUCLEOTIDE SEQUENCE [LARGE SCALE GENOMIC DNA]</scope>
    <source>
        <strain evidence="7">AS27yjCOA_65</strain>
    </source>
</reference>
<keyword evidence="2" id="KW-0547">Nucleotide-binding</keyword>
<sequence length="286" mass="32172">VLYRVLSRFTQVLAPFCPFLAESLWERLGHTESVHLSDWPTVDESLIDLELSKEISCVRKIITAGLAIRARERIRVRQPLSTLRVAQRTKIELGPYLDYIREELNVKTVEILENPDEIAQRIGKPNAQLIGPKLGKATQEVIKLAKEGAFTVNADETISVGNYTLQKEEMEICFVGKDNLIVESTSDAVVALNTVLTPELEMEGYARDLVRQIQELRKDAELNISDRIELSIQGADDILSAHGSYICQETLSENLLPLMPNPLISRTIEVGQRNVDVLLRKVSLDK</sequence>
<keyword evidence="4" id="KW-0648">Protein biosynthesis</keyword>
<evidence type="ECO:0000256" key="3">
    <source>
        <dbReference type="ARBA" id="ARBA00022840"/>
    </source>
</evidence>
<dbReference type="Pfam" id="PF19302">
    <property type="entry name" value="DUF5915"/>
    <property type="match status" value="1"/>
</dbReference>
<evidence type="ECO:0000256" key="2">
    <source>
        <dbReference type="ARBA" id="ARBA00022741"/>
    </source>
</evidence>
<evidence type="ECO:0000313" key="8">
    <source>
        <dbReference type="Proteomes" id="UP000524246"/>
    </source>
</evidence>
<dbReference type="Proteomes" id="UP000524246">
    <property type="component" value="Unassembled WGS sequence"/>
</dbReference>
<evidence type="ECO:0000259" key="6">
    <source>
        <dbReference type="Pfam" id="PF08264"/>
    </source>
</evidence>